<proteinExistence type="predicted"/>
<dbReference type="GO" id="GO:0008285">
    <property type="term" value="P:negative regulation of cell population proliferation"/>
    <property type="evidence" value="ECO:0007669"/>
    <property type="project" value="InterPro"/>
</dbReference>
<name>A0A4X2LA31_VOMUR</name>
<feature type="domain" description="Deleted in lung and esophageal cancer protein 1 Ig-like" evidence="2">
    <location>
        <begin position="325"/>
        <end position="408"/>
    </location>
</feature>
<dbReference type="Proteomes" id="UP000314987">
    <property type="component" value="Unassembled WGS sequence"/>
</dbReference>
<dbReference type="Pfam" id="PF23277">
    <property type="entry name" value="Ig_Dlec1_1"/>
    <property type="match status" value="1"/>
</dbReference>
<dbReference type="Ensembl" id="ENSVURT00010024768.1">
    <property type="protein sequence ID" value="ENSVURP00010021749.1"/>
    <property type="gene ID" value="ENSVURG00010016553.1"/>
</dbReference>
<dbReference type="GO" id="GO:0005829">
    <property type="term" value="C:cytosol"/>
    <property type="evidence" value="ECO:0007669"/>
    <property type="project" value="Ensembl"/>
</dbReference>
<evidence type="ECO:0000259" key="2">
    <source>
        <dbReference type="Pfam" id="PF23277"/>
    </source>
</evidence>
<reference evidence="3" key="2">
    <citation type="submission" date="2025-08" db="UniProtKB">
        <authorList>
            <consortium name="Ensembl"/>
        </authorList>
    </citation>
    <scope>IDENTIFICATION</scope>
</reference>
<dbReference type="GeneTree" id="ENSGT00390000006098"/>
<keyword evidence="4" id="KW-1185">Reference proteome</keyword>
<dbReference type="GO" id="GO:0005929">
    <property type="term" value="C:cilium"/>
    <property type="evidence" value="ECO:0007669"/>
    <property type="project" value="TreeGrafter"/>
</dbReference>
<sequence>PSFLPSFPPPFLLPPSSPPSFPPFCPPFLLSSLPSSLDPSFLRSSLAQDISHLLTSLFKNLYTLDVIGEDIGRNLIKSRGGENVRHEKFVDELQQLRDEYIQKLADTDMVERHIIQARARALAEEDRILNNIKAQGFGTAYLPPVRSTFRWCVDGELLRKSSLICPGDYIRDPLPFSRAPKGNVSLPECYKMTFSSRQHSVGADNVQVTEMASKEKLPAIPSEVSLSTLTKCSTPDVKPPKTYHFPKNKMWVNHLNTTQRVQERRLLARLENQHSFLKNPRFFPPNTVDGGKSLILPVKKTGAAFFFSFPFPSRNFDDAPVFLPKPSVAFFTDYVIGPVYEIVLELQNVTSTSRPLRVLPPSTPYFSLGLGKFPGKGGLVAPGMICQYTVRFAPDSLGDFDDFILVETQAARTLVIPLQARRSPPILTLALSLDCGYCLVGGIKMTRFICKNVGLSTGRFCIMPKSSWPPPSFRAVAKVGFVEQAPFGILPAVFELVPGQELLLEVLFLPTSLETVEKSFIIVCDNCQIKEVIISGTGQLAALELLYVSGEASHPEPGELTDLTAQHFIRFGSQNIQTTTSKHLVVRNLTHVALPFHWQIVKPNLLPLMLGEIWRSKDIKYYPDSETAFYVTPGKGSLQPHADHEFILSFSPEQLKNYHSVIQIVLEEVPVPIGLENENICELPYAMDDIIALEIEVKGSVEPFQILLEPYAIIIPGENYIGVNVKKDFKMWNNSKSAIRYTWEKISDCHIVEVEPYTGVIDPNEKGEFELNFTGGVPGVTSQELLCKIERSPVPVVLHIEAAFKGPTLSIDVSALQLGLVRLGKKAVGFVSIQNTSQLPAKWKMRESPACLKERKEKVSPFIIRPPRGRIPPLGQLRVTVLFEAKCCRSLRTVLELQVENGEPSYLPVYGEVQRPYVYLMSSQLVLSDMYFGIPTEATVTLFNGTLLPTKFLWGKLLGTHSSLCLVDVCPRNGLLGPNEEKQVYLRFTAFTMDELTDLALLCHIEGVKKSLVLGISGKPKGLDVTFSIPQDQEPSSPQDLCLDFGSSVPLRFFPTSLEAESSLYTVLFLDSIETLLSKEKGAAFFPHVSQGTLDAFQKLTVDITACSNMWGDYHDQLICKVGGGGLAHVGVSRARQRTSEEPRRDGRKGVQLGVFPGHIRIDWETYSPEENEDKLLDFLVVYGTPFPLRDAAGVEMDSKEEPTSDSSFVASSSHGEDSFSPMAEGSPNIISVILQPHEGVRSDHPYTITPRQLVIPAAGSSSVHVSFTPMLLPGSVSKMVCKSYALGFMSLDNKIAREIPGKVKRPQNFDAELFRLDLQGLVRPAAHKVVARVRAGGLGRDQPCPLWPDFQVLPERVITHRLKVNNFTDLAHCFGLLVAPPFSVTGINPEYNRRILDREVEDEEEEPARDQFVLNPQQNMLVGQVSFTLSLELLTYQKLPSDQMLPGVTILQDEDGARKMEFSQELVLEYANKTTQVVPLLAIVSIPSLQLSTSWVDFGTCFVNETYTREVTLLNLSSCRSHWITLTDKQERHKAIFQVYPTSGVLEARKVNSPPTSTSLYIHFTASCEYEAVVTVDGILGEACILHMRGQGSYDEKY</sequence>
<dbReference type="Gene3D" id="2.60.40.10">
    <property type="entry name" value="Immunoglobulins"/>
    <property type="match status" value="6"/>
</dbReference>
<dbReference type="InterPro" id="IPR013783">
    <property type="entry name" value="Ig-like_fold"/>
</dbReference>
<evidence type="ECO:0000256" key="1">
    <source>
        <dbReference type="SAM" id="MobiDB-lite"/>
    </source>
</evidence>
<dbReference type="InterPro" id="IPR033304">
    <property type="entry name" value="DLEC1"/>
</dbReference>
<dbReference type="STRING" id="29139.ENSVURP00010021749"/>
<dbReference type="PANTHER" id="PTHR46348">
    <property type="entry name" value="DELETED IN LUNG AND ESOPHAGEAL CANCER PROTEIN 1"/>
    <property type="match status" value="1"/>
</dbReference>
<evidence type="ECO:0000313" key="4">
    <source>
        <dbReference type="Proteomes" id="UP000314987"/>
    </source>
</evidence>
<evidence type="ECO:0000313" key="3">
    <source>
        <dbReference type="Ensembl" id="ENSVURP00010021749.1"/>
    </source>
</evidence>
<dbReference type="GO" id="GO:0048487">
    <property type="term" value="F:beta-tubulin binding"/>
    <property type="evidence" value="ECO:0007669"/>
    <property type="project" value="Ensembl"/>
</dbReference>
<reference evidence="4" key="1">
    <citation type="submission" date="2018-12" db="EMBL/GenBank/DDBJ databases">
        <authorList>
            <person name="Yazar S."/>
        </authorList>
    </citation>
    <scope>NUCLEOTIDE SEQUENCE [LARGE SCALE GENOMIC DNA]</scope>
</reference>
<dbReference type="Pfam" id="PF23316">
    <property type="entry name" value="Ig_DLEC1_6th"/>
    <property type="match status" value="1"/>
</dbReference>
<dbReference type="GO" id="GO:0002357">
    <property type="term" value="P:defense response to tumor cell"/>
    <property type="evidence" value="ECO:0007669"/>
    <property type="project" value="Ensembl"/>
</dbReference>
<reference evidence="3" key="3">
    <citation type="submission" date="2025-09" db="UniProtKB">
        <authorList>
            <consortium name="Ensembl"/>
        </authorList>
    </citation>
    <scope>IDENTIFICATION</scope>
</reference>
<protein>
    <submittedName>
        <fullName evidence="3">DLEC1 cilia and flagella associated protein</fullName>
    </submittedName>
</protein>
<dbReference type="PANTHER" id="PTHR46348:SF1">
    <property type="entry name" value="DELETED IN LUNG AND ESOPHAGEAL CANCER PROTEIN 1"/>
    <property type="match status" value="1"/>
</dbReference>
<organism evidence="3 4">
    <name type="scientific">Vombatus ursinus</name>
    <name type="common">Common wombat</name>
    <dbReference type="NCBI Taxonomy" id="29139"/>
    <lineage>
        <taxon>Eukaryota</taxon>
        <taxon>Metazoa</taxon>
        <taxon>Chordata</taxon>
        <taxon>Craniata</taxon>
        <taxon>Vertebrata</taxon>
        <taxon>Euteleostomi</taxon>
        <taxon>Mammalia</taxon>
        <taxon>Metatheria</taxon>
        <taxon>Diprotodontia</taxon>
        <taxon>Vombatidae</taxon>
        <taxon>Vombatus</taxon>
    </lineage>
</organism>
<dbReference type="InterPro" id="IPR059041">
    <property type="entry name" value="Ig_DLEC1_1"/>
</dbReference>
<gene>
    <name evidence="3" type="primary">DLEC1</name>
</gene>
<feature type="compositionally biased region" description="Polar residues" evidence="1">
    <location>
        <begin position="1205"/>
        <end position="1214"/>
    </location>
</feature>
<dbReference type="GO" id="GO:0043014">
    <property type="term" value="F:alpha-tubulin binding"/>
    <property type="evidence" value="ECO:0007669"/>
    <property type="project" value="Ensembl"/>
</dbReference>
<feature type="region of interest" description="Disordered" evidence="1">
    <location>
        <begin position="1196"/>
        <end position="1224"/>
    </location>
</feature>
<accession>A0A4X2LA31</accession>